<organism evidence="1 2">
    <name type="scientific">Deinococcus roseus</name>
    <dbReference type="NCBI Taxonomy" id="392414"/>
    <lineage>
        <taxon>Bacteria</taxon>
        <taxon>Thermotogati</taxon>
        <taxon>Deinococcota</taxon>
        <taxon>Deinococci</taxon>
        <taxon>Deinococcales</taxon>
        <taxon>Deinococcaceae</taxon>
        <taxon>Deinococcus</taxon>
    </lineage>
</organism>
<proteinExistence type="predicted"/>
<comment type="caution">
    <text evidence="1">The sequence shown here is derived from an EMBL/GenBank/DDBJ whole genome shotgun (WGS) entry which is preliminary data.</text>
</comment>
<accession>A0ABQ2D1H7</accession>
<dbReference type="RefSeq" id="WP_189002092.1">
    <property type="nucleotide sequence ID" value="NZ_BMOD01000004.1"/>
</dbReference>
<keyword evidence="2" id="KW-1185">Reference proteome</keyword>
<name>A0ABQ2D1H7_9DEIO</name>
<evidence type="ECO:0000313" key="1">
    <source>
        <dbReference type="EMBL" id="GGJ30461.1"/>
    </source>
</evidence>
<evidence type="ECO:0008006" key="3">
    <source>
        <dbReference type="Google" id="ProtNLM"/>
    </source>
</evidence>
<dbReference type="Proteomes" id="UP000632222">
    <property type="component" value="Unassembled WGS sequence"/>
</dbReference>
<dbReference type="PROSITE" id="PS51257">
    <property type="entry name" value="PROKAR_LIPOPROTEIN"/>
    <property type="match status" value="1"/>
</dbReference>
<sequence length="197" mass="21038">MKWKHLLLGSLTVGTIVSCNSTKLVPVAISAAVEGVTLKFDYTEDKTTHVVSVKVTRTSGKAIFTPLPGSAGLQLQRVRVDVYDETQALLGSVEHTMSGIINPIPLTGEEAGKPKTTEIAIPVDPVLPNVVEEYLNTSCLSAYVDPNRAPTDPVCPSAKVKYTFTGISMADGSQANVIAIANFQPTYSYQIEGGEQQ</sequence>
<evidence type="ECO:0000313" key="2">
    <source>
        <dbReference type="Proteomes" id="UP000632222"/>
    </source>
</evidence>
<gene>
    <name evidence="1" type="ORF">GCM10008938_15660</name>
</gene>
<dbReference type="EMBL" id="BMOD01000004">
    <property type="protein sequence ID" value="GGJ30461.1"/>
    <property type="molecule type" value="Genomic_DNA"/>
</dbReference>
<protein>
    <recommendedName>
        <fullName evidence="3">Lipoprotein</fullName>
    </recommendedName>
</protein>
<reference evidence="2" key="1">
    <citation type="journal article" date="2019" name="Int. J. Syst. Evol. Microbiol.">
        <title>The Global Catalogue of Microorganisms (GCM) 10K type strain sequencing project: providing services to taxonomists for standard genome sequencing and annotation.</title>
        <authorList>
            <consortium name="The Broad Institute Genomics Platform"/>
            <consortium name="The Broad Institute Genome Sequencing Center for Infectious Disease"/>
            <person name="Wu L."/>
            <person name="Ma J."/>
        </authorList>
    </citation>
    <scope>NUCLEOTIDE SEQUENCE [LARGE SCALE GENOMIC DNA]</scope>
    <source>
        <strain evidence="2">JCM 14370</strain>
    </source>
</reference>